<dbReference type="AlphaFoldDB" id="A0A975CM12"/>
<name>A0A975CM12_9FLAO</name>
<feature type="region of interest" description="Disordered" evidence="1">
    <location>
        <begin position="99"/>
        <end position="129"/>
    </location>
</feature>
<evidence type="ECO:0000256" key="1">
    <source>
        <dbReference type="SAM" id="MobiDB-lite"/>
    </source>
</evidence>
<sequence length="129" mass="15233">MKLITKELEKRFEQIGDQSEKDNPIIVAKYFNPVGAATWYATEYDPKTNICFGYVENLVSSPNGIYDEWGYFSLKELASVKLPFGLSIERDRHFNEITFKEQMEKKRPKRELETKKDKKDKDKSDELER</sequence>
<evidence type="ECO:0000313" key="2">
    <source>
        <dbReference type="EMBL" id="QTE21084.1"/>
    </source>
</evidence>
<dbReference type="InterPro" id="IPR021341">
    <property type="entry name" value="DUF2958"/>
</dbReference>
<dbReference type="Proteomes" id="UP000663920">
    <property type="component" value="Chromosome"/>
</dbReference>
<reference evidence="2 3" key="1">
    <citation type="submission" date="2021-03" db="EMBL/GenBank/DDBJ databases">
        <title>Complete genome of Polaribacter_sp.SM13.</title>
        <authorList>
            <person name="Jeong S.W."/>
            <person name="Bae J.W."/>
        </authorList>
    </citation>
    <scope>NUCLEOTIDE SEQUENCE [LARGE SCALE GENOMIC DNA]</scope>
    <source>
        <strain evidence="2 3">SM13</strain>
    </source>
</reference>
<protein>
    <submittedName>
        <fullName evidence="2">DUF2958 domain-containing protein</fullName>
    </submittedName>
</protein>
<evidence type="ECO:0000313" key="3">
    <source>
        <dbReference type="Proteomes" id="UP000663920"/>
    </source>
</evidence>
<accession>A0A975CM12</accession>
<keyword evidence="3" id="KW-1185">Reference proteome</keyword>
<dbReference type="KEGG" id="pcea:J3359_09500"/>
<organism evidence="2 3">
    <name type="scientific">Polaribacter cellanae</name>
    <dbReference type="NCBI Taxonomy" id="2818493"/>
    <lineage>
        <taxon>Bacteria</taxon>
        <taxon>Pseudomonadati</taxon>
        <taxon>Bacteroidota</taxon>
        <taxon>Flavobacteriia</taxon>
        <taxon>Flavobacteriales</taxon>
        <taxon>Flavobacteriaceae</taxon>
    </lineage>
</organism>
<dbReference type="RefSeq" id="WP_208076679.1">
    <property type="nucleotide sequence ID" value="NZ_CP071869.1"/>
</dbReference>
<dbReference type="EMBL" id="CP071869">
    <property type="protein sequence ID" value="QTE21084.1"/>
    <property type="molecule type" value="Genomic_DNA"/>
</dbReference>
<proteinExistence type="predicted"/>
<gene>
    <name evidence="2" type="ORF">J3359_09500</name>
</gene>
<dbReference type="Pfam" id="PF11171">
    <property type="entry name" value="DUF2958"/>
    <property type="match status" value="1"/>
</dbReference>